<protein>
    <recommendedName>
        <fullName evidence="4">ESX secretion-associated protein EspG</fullName>
    </recommendedName>
</protein>
<keyword evidence="3" id="KW-1185">Reference proteome</keyword>
<sequence>MVTIDLTTPPPPSTSFIDAIARRLALTLPELRLVAELAGGAPLPFDLPGAGEEDADTGSLSGRLGQSRGSVEDSAYLDAVRTLHDPEDTLRRRGLVTDAGADPGIVGAVGLLATPRLALDIDVAAGTTQVKAWHRQSGGAVASLSTCDGIVFELAWFPVDQWTNELARVTAPPEDLPLTASHVPALLDVPYALADSVGEALRSGRSDLVPVLVGQSGGVVLADGREISGPEAVDAVSAVHTEGRGRMRILAAEVSERATTSVGVVSWVLLRDGWHSLTPRHDDGARVAVARVDPDDLATELAPVLAQVAHPSDDAAGSPA</sequence>
<dbReference type="EMBL" id="JANARS010000011">
    <property type="protein sequence ID" value="MCP3424060.1"/>
    <property type="molecule type" value="Genomic_DNA"/>
</dbReference>
<dbReference type="RefSeq" id="WP_254183223.1">
    <property type="nucleotide sequence ID" value="NZ_JANARS010000011.1"/>
</dbReference>
<evidence type="ECO:0000313" key="3">
    <source>
        <dbReference type="Proteomes" id="UP001204524"/>
    </source>
</evidence>
<evidence type="ECO:0000256" key="1">
    <source>
        <dbReference type="SAM" id="MobiDB-lite"/>
    </source>
</evidence>
<feature type="compositionally biased region" description="Low complexity" evidence="1">
    <location>
        <begin position="58"/>
        <end position="67"/>
    </location>
</feature>
<dbReference type="Proteomes" id="UP001204524">
    <property type="component" value="Unassembled WGS sequence"/>
</dbReference>
<evidence type="ECO:0008006" key="4">
    <source>
        <dbReference type="Google" id="ProtNLM"/>
    </source>
</evidence>
<accession>A0ABT1L205</accession>
<feature type="region of interest" description="Disordered" evidence="1">
    <location>
        <begin position="46"/>
        <end position="67"/>
    </location>
</feature>
<name>A0ABT1L205_9ACTN</name>
<organism evidence="2 3">
    <name type="scientific">Nocardioides pinisoli</name>
    <dbReference type="NCBI Taxonomy" id="2950279"/>
    <lineage>
        <taxon>Bacteria</taxon>
        <taxon>Bacillati</taxon>
        <taxon>Actinomycetota</taxon>
        <taxon>Actinomycetes</taxon>
        <taxon>Propionibacteriales</taxon>
        <taxon>Nocardioidaceae</taxon>
        <taxon>Nocardioides</taxon>
    </lineage>
</organism>
<proteinExistence type="predicted"/>
<gene>
    <name evidence="2" type="ORF">NCI01_19835</name>
</gene>
<comment type="caution">
    <text evidence="2">The sequence shown here is derived from an EMBL/GenBank/DDBJ whole genome shotgun (WGS) entry which is preliminary data.</text>
</comment>
<evidence type="ECO:0000313" key="2">
    <source>
        <dbReference type="EMBL" id="MCP3424060.1"/>
    </source>
</evidence>
<reference evidence="2 3" key="1">
    <citation type="submission" date="2022-06" db="EMBL/GenBank/DDBJ databases">
        <authorList>
            <person name="So Y."/>
        </authorList>
    </citation>
    <scope>NUCLEOTIDE SEQUENCE [LARGE SCALE GENOMIC DNA]</scope>
    <source>
        <strain evidence="2 3">STR3</strain>
    </source>
</reference>